<reference evidence="2 3" key="1">
    <citation type="journal article" date="2016" name="Mol. Biol. Evol.">
        <title>Comparative Genomics of Early-Diverging Mushroom-Forming Fungi Provides Insights into the Origins of Lignocellulose Decay Capabilities.</title>
        <authorList>
            <person name="Nagy L.G."/>
            <person name="Riley R."/>
            <person name="Tritt A."/>
            <person name="Adam C."/>
            <person name="Daum C."/>
            <person name="Floudas D."/>
            <person name="Sun H."/>
            <person name="Yadav J.S."/>
            <person name="Pangilinan J."/>
            <person name="Larsson K.H."/>
            <person name="Matsuura K."/>
            <person name="Barry K."/>
            <person name="Labutti K."/>
            <person name="Kuo R."/>
            <person name="Ohm R.A."/>
            <person name="Bhattacharya S.S."/>
            <person name="Shirouzu T."/>
            <person name="Yoshinaga Y."/>
            <person name="Martin F.M."/>
            <person name="Grigoriev I.V."/>
            <person name="Hibbett D.S."/>
        </authorList>
    </citation>
    <scope>NUCLEOTIDE SEQUENCE [LARGE SCALE GENOMIC DNA]</scope>
    <source>
        <strain evidence="2 3">L-15889</strain>
    </source>
</reference>
<evidence type="ECO:0000256" key="1">
    <source>
        <dbReference type="SAM" id="Phobius"/>
    </source>
</evidence>
<name>A0A165NRR6_9APHY</name>
<evidence type="ECO:0000313" key="2">
    <source>
        <dbReference type="EMBL" id="KZT67289.1"/>
    </source>
</evidence>
<keyword evidence="1" id="KW-0472">Membrane</keyword>
<keyword evidence="1" id="KW-1133">Transmembrane helix</keyword>
<dbReference type="AlphaFoldDB" id="A0A165NRR6"/>
<sequence>MGDMSLIKMQGVDGVLEPISYVPNGTDRVYALQTALERMVATGATEMYATIDGNSSVHWAQTVEYTYTTSRTRLGSAAGRSLGFITGPVVLTALIFIGWLLVGFDRNGDVCFNPLSPSNVAAAATRTNVDLDTASGQRQLDRLPLLLKYDQVSDGRNGLNAVEPQADEGDKGWPLLAIIGTPRSWEQDHKLGGEEGPHWDPADLYKVSAS</sequence>
<protein>
    <submittedName>
        <fullName evidence="2">Uncharacterized protein</fullName>
    </submittedName>
</protein>
<gene>
    <name evidence="2" type="ORF">DAEQUDRAFT_403616</name>
</gene>
<proteinExistence type="predicted"/>
<keyword evidence="1" id="KW-0812">Transmembrane</keyword>
<dbReference type="EMBL" id="KV429078">
    <property type="protein sequence ID" value="KZT67289.1"/>
    <property type="molecule type" value="Genomic_DNA"/>
</dbReference>
<dbReference type="Proteomes" id="UP000076727">
    <property type="component" value="Unassembled WGS sequence"/>
</dbReference>
<keyword evidence="3" id="KW-1185">Reference proteome</keyword>
<feature type="transmembrane region" description="Helical" evidence="1">
    <location>
        <begin position="81"/>
        <end position="102"/>
    </location>
</feature>
<accession>A0A165NRR6</accession>
<evidence type="ECO:0000313" key="3">
    <source>
        <dbReference type="Proteomes" id="UP000076727"/>
    </source>
</evidence>
<organism evidence="2 3">
    <name type="scientific">Daedalea quercina L-15889</name>
    <dbReference type="NCBI Taxonomy" id="1314783"/>
    <lineage>
        <taxon>Eukaryota</taxon>
        <taxon>Fungi</taxon>
        <taxon>Dikarya</taxon>
        <taxon>Basidiomycota</taxon>
        <taxon>Agaricomycotina</taxon>
        <taxon>Agaricomycetes</taxon>
        <taxon>Polyporales</taxon>
        <taxon>Fomitopsis</taxon>
    </lineage>
</organism>
<dbReference type="OrthoDB" id="3263654at2759"/>